<dbReference type="CDD" id="cd08010">
    <property type="entry name" value="MltG_like"/>
    <property type="match status" value="1"/>
</dbReference>
<dbReference type="PANTHER" id="PTHR43522:SF2">
    <property type="entry name" value="TRANSKETOLASE 1-RELATED"/>
    <property type="match status" value="1"/>
</dbReference>
<feature type="binding site" evidence="12">
    <location>
        <position position="184"/>
    </location>
    <ligand>
        <name>thiamine diphosphate</name>
        <dbReference type="ChEBI" id="CHEBI:58937"/>
    </ligand>
</feature>
<dbReference type="Pfam" id="PF02779">
    <property type="entry name" value="Transket_pyr"/>
    <property type="match status" value="1"/>
</dbReference>
<feature type="binding site" evidence="12">
    <location>
        <position position="260"/>
    </location>
    <ligand>
        <name>thiamine diphosphate</name>
        <dbReference type="ChEBI" id="CHEBI:58937"/>
    </ligand>
</feature>
<dbReference type="Proteomes" id="UP001195483">
    <property type="component" value="Unassembled WGS sequence"/>
</dbReference>
<reference evidence="16" key="3">
    <citation type="submission" date="2023-05" db="EMBL/GenBank/DDBJ databases">
        <authorList>
            <person name="Smith C.H."/>
        </authorList>
    </citation>
    <scope>NUCLEOTIDE SEQUENCE</scope>
    <source>
        <strain evidence="16">CHS0354</strain>
        <tissue evidence="16">Mantle</tissue>
    </source>
</reference>
<evidence type="ECO:0000256" key="4">
    <source>
        <dbReference type="ARBA" id="ARBA00013152"/>
    </source>
</evidence>
<dbReference type="InterPro" id="IPR020826">
    <property type="entry name" value="Transketolase_BS"/>
</dbReference>
<keyword evidence="6 13" id="KW-0479">Metal-binding</keyword>
<dbReference type="SUPFAM" id="SSF52922">
    <property type="entry name" value="TK C-terminal domain-like"/>
    <property type="match status" value="1"/>
</dbReference>
<comment type="catalytic activity">
    <reaction evidence="9">
        <text>D-sedoheptulose 7-phosphate + D-glyceraldehyde 3-phosphate = aldehydo-D-ribose 5-phosphate + D-xylulose 5-phosphate</text>
        <dbReference type="Rhea" id="RHEA:10508"/>
        <dbReference type="ChEBI" id="CHEBI:57483"/>
        <dbReference type="ChEBI" id="CHEBI:57737"/>
        <dbReference type="ChEBI" id="CHEBI:58273"/>
        <dbReference type="ChEBI" id="CHEBI:59776"/>
        <dbReference type="EC" id="2.2.1.1"/>
    </reaction>
</comment>
<dbReference type="InterPro" id="IPR005474">
    <property type="entry name" value="Transketolase_N"/>
</dbReference>
<dbReference type="EMBL" id="JAEAOA010001427">
    <property type="protein sequence ID" value="KAK3582255.1"/>
    <property type="molecule type" value="Genomic_DNA"/>
</dbReference>
<keyword evidence="5" id="KW-0808">Transferase</keyword>
<keyword evidence="7 13" id="KW-0460">Magnesium</keyword>
<sequence length="976" mass="108751">MSVTKSQLANSLRFLSVDAIEKANSGHPGLPLGMADVATVLFTKFLRFYPKDPHWFNRDRFVLSAGHGSMLLYSLLYVLGYEDFSIEQIKSFRQFGSFAAGHPEFGHGRGIETTTGPLGQGLANAVGMALSEKKLSAHYGSELINHKTFVIVGDGCLMEGISHEAVGLAGHLNLSKLIVLFDDNGISIDGKTSLTTSENTKMRFEASGWNYISCDGHDYDDVARALTLAIDPQSNSPTLVACRTIIGYGATNKQGTEKVHGAPLGKNEIDAMRKLLGWHSPPFDIPPDILNTWRSIGTSHFMEYQNWLERLDTSPHKAEILNTRFNRHFVPNLDHEIMKFKTVIAKETPGYATRKSSFEVLNALTSGNSFFLGGSADLTSSNLTKSSSQKAISSDDFSGNYIYYGVREHAMGAIMNGIALHGGFIPYGGTFLVFSDYIRPAIRLSALMGLRVIYVMTHDSIGLGEDGPTHQPIEHLASLRAIPNLLVFRPCDSIETAECWQIAISQTYRPSILALSRQNNPDLATRSFPTEQSLSTNLSLHGGYILGGYSPQPDFTIIATGSEVSLAVAVADALIKDKLRVNVVSMPCLELFNEQPPDYRTYVIPTHGTRVIIEAGIELPWQALLRENDFFFGINSFGASAPAHILYKHFGLTVQNILNRIMTLAVHKYEDPKLVVVHRGQNYKSIVDELYLQGIIKYRFPMYFLGKLLSEVKQIKPGRYYVPPNLSPAEIIKFMASRKQDNVEIKVPDAIHGTALAKLFSSHLDIDSLSFMSAFGDTNLLTKYNIKAKNFEGYFTPNTYKLQWAITAPDIIDYFVTQFKSFYTDSLQQRAKELGISETELLTLASIIDAETDDDNEFSTISSVYWNRLKIGRKLQADPTVLFAIGKGNKRVLYKDLLFDSPYNTYIHKGLPPGPILSPSFKAIIATLYPKKTNFIYFVATGDGKHRFATDEIGHEKNVRLYRNTIRKHRLESIRK</sequence>
<evidence type="ECO:0000313" key="16">
    <source>
        <dbReference type="EMBL" id="KAK3582255.1"/>
    </source>
</evidence>
<dbReference type="InterPro" id="IPR009014">
    <property type="entry name" value="Transketo_C/PFOR_II"/>
</dbReference>
<feature type="binding site" evidence="13">
    <location>
        <position position="184"/>
    </location>
    <ligand>
        <name>Mg(2+)</name>
        <dbReference type="ChEBI" id="CHEBI:18420"/>
    </ligand>
</feature>
<evidence type="ECO:0000313" key="17">
    <source>
        <dbReference type="Proteomes" id="UP001195483"/>
    </source>
</evidence>
<dbReference type="FunFam" id="3.40.50.970:FF:000004">
    <property type="entry name" value="Transketolase"/>
    <property type="match status" value="1"/>
</dbReference>
<feature type="binding site" evidence="11">
    <location>
        <position position="27"/>
    </location>
    <ligand>
        <name>substrate</name>
    </ligand>
</feature>
<comment type="cofactor">
    <cofactor evidence="13">
        <name>Mg(2+)</name>
        <dbReference type="ChEBI" id="CHEBI:18420"/>
    </cofactor>
    <text evidence="13">Binds 1 Mg(2+) ion per subunit. Can also utilize other divalent metal cations, such as Ca(2+), Mn(2+) and Co(2+).</text>
</comment>
<dbReference type="GO" id="GO:0006098">
    <property type="term" value="P:pentose-phosphate shunt"/>
    <property type="evidence" value="ECO:0007669"/>
    <property type="project" value="TreeGrafter"/>
</dbReference>
<dbReference type="PROSITE" id="PS00801">
    <property type="entry name" value="TRANSKETOLASE_1"/>
    <property type="match status" value="1"/>
</dbReference>
<dbReference type="InterPro" id="IPR003770">
    <property type="entry name" value="MLTG-like"/>
</dbReference>
<feature type="binding site" evidence="13">
    <location>
        <position position="154"/>
    </location>
    <ligand>
        <name>Mg(2+)</name>
        <dbReference type="ChEBI" id="CHEBI:18420"/>
    </ligand>
</feature>
<dbReference type="InterPro" id="IPR005475">
    <property type="entry name" value="Transketolase-like_Pyr-bd"/>
</dbReference>
<evidence type="ECO:0000256" key="10">
    <source>
        <dbReference type="PIRSR" id="PIRSR605478-1"/>
    </source>
</evidence>
<dbReference type="Gene3D" id="3.30.160.60">
    <property type="entry name" value="Classic Zinc Finger"/>
    <property type="match status" value="1"/>
</dbReference>
<comment type="similarity">
    <text evidence="2">Belongs to the transketolase family.</text>
</comment>
<protein>
    <recommendedName>
        <fullName evidence="4">transketolase</fullName>
        <ecNumber evidence="4">2.2.1.1</ecNumber>
    </recommendedName>
</protein>
<evidence type="ECO:0000256" key="1">
    <source>
        <dbReference type="ARBA" id="ARBA00001941"/>
    </source>
</evidence>
<organism evidence="16 17">
    <name type="scientific">Potamilus streckersoni</name>
    <dbReference type="NCBI Taxonomy" id="2493646"/>
    <lineage>
        <taxon>Eukaryota</taxon>
        <taxon>Metazoa</taxon>
        <taxon>Spiralia</taxon>
        <taxon>Lophotrochozoa</taxon>
        <taxon>Mollusca</taxon>
        <taxon>Bivalvia</taxon>
        <taxon>Autobranchia</taxon>
        <taxon>Heteroconchia</taxon>
        <taxon>Palaeoheterodonta</taxon>
        <taxon>Unionida</taxon>
        <taxon>Unionoidea</taxon>
        <taxon>Unionidae</taxon>
        <taxon>Ambleminae</taxon>
        <taxon>Lampsilini</taxon>
        <taxon>Potamilus</taxon>
    </lineage>
</organism>
<feature type="binding site" evidence="12">
    <location>
        <begin position="116"/>
        <end position="118"/>
    </location>
    <ligand>
        <name>thiamine diphosphate</name>
        <dbReference type="ChEBI" id="CHEBI:58937"/>
    </ligand>
</feature>
<feature type="binding site" evidence="11">
    <location>
        <position position="354"/>
    </location>
    <ligand>
        <name>substrate</name>
    </ligand>
</feature>
<dbReference type="GO" id="GO:0004802">
    <property type="term" value="F:transketolase activity"/>
    <property type="evidence" value="ECO:0007669"/>
    <property type="project" value="UniProtKB-EC"/>
</dbReference>
<accession>A0AAE0VMK9</accession>
<evidence type="ECO:0000259" key="15">
    <source>
        <dbReference type="SMART" id="SM00861"/>
    </source>
</evidence>
<dbReference type="Pfam" id="PF22613">
    <property type="entry name" value="Transketolase_C_1"/>
    <property type="match status" value="1"/>
</dbReference>
<feature type="site" description="Important for catalytic activity" evidence="14">
    <location>
        <position position="260"/>
    </location>
</feature>
<evidence type="ECO:0000256" key="7">
    <source>
        <dbReference type="ARBA" id="ARBA00022842"/>
    </source>
</evidence>
<keyword evidence="17" id="KW-1185">Reference proteome</keyword>
<dbReference type="InterPro" id="IPR029061">
    <property type="entry name" value="THDP-binding"/>
</dbReference>
<dbReference type="HAMAP" id="MF_02065">
    <property type="entry name" value="MltG"/>
    <property type="match status" value="1"/>
</dbReference>
<dbReference type="PANTHER" id="PTHR43522">
    <property type="entry name" value="TRANSKETOLASE"/>
    <property type="match status" value="1"/>
</dbReference>
<dbReference type="NCBIfam" id="TIGR00232">
    <property type="entry name" value="tktlase_bact"/>
    <property type="match status" value="1"/>
</dbReference>
<dbReference type="SMART" id="SM00861">
    <property type="entry name" value="Transket_pyr"/>
    <property type="match status" value="1"/>
</dbReference>
<dbReference type="InterPro" id="IPR049557">
    <property type="entry name" value="Transketolase_CS"/>
</dbReference>
<comment type="subunit">
    <text evidence="3">Homodimer.</text>
</comment>
<dbReference type="Gene3D" id="3.30.1490.480">
    <property type="entry name" value="Endolytic murein transglycosylase"/>
    <property type="match status" value="1"/>
</dbReference>
<feature type="domain" description="Transketolase-like pyrimidine-binding" evidence="15">
    <location>
        <begin position="351"/>
        <end position="522"/>
    </location>
</feature>
<evidence type="ECO:0000256" key="8">
    <source>
        <dbReference type="ARBA" id="ARBA00023052"/>
    </source>
</evidence>
<dbReference type="NCBIfam" id="TIGR00247">
    <property type="entry name" value="endolytic transglycosylase MltG"/>
    <property type="match status" value="1"/>
</dbReference>
<keyword evidence="8 12" id="KW-0786">Thiamine pyrophosphate</keyword>
<comment type="caution">
    <text evidence="16">The sequence shown here is derived from an EMBL/GenBank/DDBJ whole genome shotgun (WGS) entry which is preliminary data.</text>
</comment>
<feature type="binding site" evidence="12">
    <location>
        <position position="155"/>
    </location>
    <ligand>
        <name>thiamine diphosphate</name>
        <dbReference type="ChEBI" id="CHEBI:58937"/>
    </ligand>
</feature>
<reference evidence="16" key="2">
    <citation type="journal article" date="2021" name="Genome Biol. Evol.">
        <title>Developing a high-quality reference genome for a parasitic bivalve with doubly uniparental inheritance (Bivalvia: Unionida).</title>
        <authorList>
            <person name="Smith C.H."/>
        </authorList>
    </citation>
    <scope>NUCLEOTIDE SEQUENCE</scope>
    <source>
        <strain evidence="16">CHS0354</strain>
        <tissue evidence="16">Mantle</tissue>
    </source>
</reference>
<dbReference type="AlphaFoldDB" id="A0AAE0VMK9"/>
<evidence type="ECO:0000256" key="3">
    <source>
        <dbReference type="ARBA" id="ARBA00011738"/>
    </source>
</evidence>
<dbReference type="Gene3D" id="3.40.50.970">
    <property type="match status" value="2"/>
</dbReference>
<feature type="binding site" evidence="12">
    <location>
        <position position="67"/>
    </location>
    <ligand>
        <name>thiamine diphosphate</name>
        <dbReference type="ChEBI" id="CHEBI:58937"/>
    </ligand>
</feature>
<feature type="binding site" evidence="11">
    <location>
        <position position="381"/>
    </location>
    <ligand>
        <name>substrate</name>
    </ligand>
</feature>
<dbReference type="InterPro" id="IPR033247">
    <property type="entry name" value="Transketolase_fam"/>
</dbReference>
<comment type="cofactor">
    <cofactor evidence="1">
        <name>Co(2+)</name>
        <dbReference type="ChEBI" id="CHEBI:48828"/>
    </cofactor>
</comment>
<feature type="binding site" evidence="11">
    <location>
        <position position="458"/>
    </location>
    <ligand>
        <name>substrate</name>
    </ligand>
</feature>
<feature type="binding site" evidence="11">
    <location>
        <position position="466"/>
    </location>
    <ligand>
        <name>substrate</name>
    </ligand>
</feature>
<dbReference type="GO" id="GO:0005829">
    <property type="term" value="C:cytosol"/>
    <property type="evidence" value="ECO:0007669"/>
    <property type="project" value="TreeGrafter"/>
</dbReference>
<dbReference type="PROSITE" id="PS00802">
    <property type="entry name" value="TRANSKETOLASE_2"/>
    <property type="match status" value="1"/>
</dbReference>
<evidence type="ECO:0000256" key="9">
    <source>
        <dbReference type="ARBA" id="ARBA00049473"/>
    </source>
</evidence>
<dbReference type="EC" id="2.2.1.1" evidence="4"/>
<evidence type="ECO:0000256" key="14">
    <source>
        <dbReference type="PIRSR" id="PIRSR605478-5"/>
    </source>
</evidence>
<evidence type="ECO:0000256" key="2">
    <source>
        <dbReference type="ARBA" id="ARBA00007131"/>
    </source>
</evidence>
<evidence type="ECO:0000256" key="6">
    <source>
        <dbReference type="ARBA" id="ARBA00022723"/>
    </source>
</evidence>
<evidence type="ECO:0000256" key="12">
    <source>
        <dbReference type="PIRSR" id="PIRSR605478-3"/>
    </source>
</evidence>
<dbReference type="InterPro" id="IPR005478">
    <property type="entry name" value="Transketolase_bac-like"/>
</dbReference>
<feature type="binding site" evidence="11">
    <location>
        <position position="470"/>
    </location>
    <ligand>
        <name>substrate</name>
    </ligand>
</feature>
<dbReference type="CDD" id="cd02012">
    <property type="entry name" value="TPP_TK"/>
    <property type="match status" value="1"/>
</dbReference>
<reference evidence="16" key="1">
    <citation type="journal article" date="2021" name="Genome Biol. Evol.">
        <title>A High-Quality Reference Genome for a Parasitic Bivalve with Doubly Uniparental Inheritance (Bivalvia: Unionida).</title>
        <authorList>
            <person name="Smith C.H."/>
        </authorList>
    </citation>
    <scope>NUCLEOTIDE SEQUENCE</scope>
    <source>
        <strain evidence="16">CHS0354</strain>
    </source>
</reference>
<dbReference type="CDD" id="cd07033">
    <property type="entry name" value="TPP_PYR_DXS_TK_like"/>
    <property type="match status" value="1"/>
</dbReference>
<feature type="binding site" evidence="13">
    <location>
        <position position="186"/>
    </location>
    <ligand>
        <name>Mg(2+)</name>
        <dbReference type="ChEBI" id="CHEBI:18420"/>
    </ligand>
</feature>
<comment type="cofactor">
    <cofactor evidence="12">
        <name>thiamine diphosphate</name>
        <dbReference type="ChEBI" id="CHEBI:58937"/>
    </cofactor>
    <text evidence="12">Binds 1 thiamine pyrophosphate per subunit. During the reaction, the substrate forms a covalent intermediate with the cofactor.</text>
</comment>
<gene>
    <name evidence="16" type="ORF">CHS0354_023794</name>
</gene>
<feature type="binding site" evidence="11">
    <location>
        <position position="517"/>
    </location>
    <ligand>
        <name>substrate</name>
    </ligand>
</feature>
<feature type="active site" description="Proton donor" evidence="10">
    <location>
        <position position="408"/>
    </location>
</feature>
<evidence type="ECO:0000256" key="11">
    <source>
        <dbReference type="PIRSR" id="PIRSR605478-2"/>
    </source>
</evidence>
<dbReference type="FunFam" id="3.40.50.970:FF:000003">
    <property type="entry name" value="Transketolase"/>
    <property type="match status" value="1"/>
</dbReference>
<evidence type="ECO:0000256" key="5">
    <source>
        <dbReference type="ARBA" id="ARBA00022679"/>
    </source>
</evidence>
<dbReference type="InterPro" id="IPR055152">
    <property type="entry name" value="Transketolase-like_C_2"/>
</dbReference>
<feature type="site" description="Important for catalytic activity" evidence="14">
    <location>
        <position position="27"/>
    </location>
</feature>
<dbReference type="Pfam" id="PF00456">
    <property type="entry name" value="Transketolase_N"/>
    <property type="match status" value="1"/>
</dbReference>
<feature type="binding site" evidence="11">
    <location>
        <position position="260"/>
    </location>
    <ligand>
        <name>substrate</name>
    </ligand>
</feature>
<feature type="binding site" evidence="12">
    <location>
        <position position="434"/>
    </location>
    <ligand>
        <name>thiamine diphosphate</name>
        <dbReference type="ChEBI" id="CHEBI:58937"/>
    </ligand>
</feature>
<name>A0AAE0VMK9_9BIVA</name>
<evidence type="ECO:0000256" key="13">
    <source>
        <dbReference type="PIRSR" id="PIRSR605478-4"/>
    </source>
</evidence>
<dbReference type="Gene3D" id="3.40.50.920">
    <property type="match status" value="1"/>
</dbReference>
<dbReference type="Pfam" id="PF02618">
    <property type="entry name" value="YceG"/>
    <property type="match status" value="1"/>
</dbReference>
<dbReference type="GO" id="GO:0046872">
    <property type="term" value="F:metal ion binding"/>
    <property type="evidence" value="ECO:0007669"/>
    <property type="project" value="UniProtKB-KW"/>
</dbReference>
<dbReference type="SUPFAM" id="SSF52518">
    <property type="entry name" value="Thiamin diphosphate-binding fold (THDP-binding)"/>
    <property type="match status" value="2"/>
</dbReference>
<proteinExistence type="inferred from homology"/>